<keyword evidence="4" id="KW-1185">Reference proteome</keyword>
<keyword evidence="2" id="KW-0963">Cytoplasm</keyword>
<dbReference type="InterPro" id="IPR011705">
    <property type="entry name" value="BACK"/>
</dbReference>
<feature type="domain" description="BTB" evidence="3">
    <location>
        <begin position="29"/>
        <end position="97"/>
    </location>
</feature>
<dbReference type="SUPFAM" id="SSF54695">
    <property type="entry name" value="POZ domain"/>
    <property type="match status" value="1"/>
</dbReference>
<sequence>MDLLSYGDWQSDRTLAESNKFMLQNKIGCDISFLLGKSKEAVQAHSYMLASRSSVFFAMLYGPFDKSDKPIEIPDIEKDIFEQILRYMYCEEILITEDNVTHILYAARKYGISKVTTECRSFLEKNISAENVCVIAENAHIFDEDELFTMCLDYIAEHAYESIQSEAFTQLCRSCVTKIVERDDLPLDEDHILECMTNWAMRECSRQGLPSTEENQRTVLGDLFFLIRFPVMNLTYFADHVAKNSKLLTENEKIDLYTYMAGSQKELSDSRFVTKHRKPFYITCKRLGTLEKANVENFRWKTGEIEKLDFRVSKKIEIHGILVYGGRLEKSNYKVSAWLRKHDTDEVIADCHSKLSTTPESITYEVFFRKPATVLPKKRYCIHLQMKGAKTHWSEEGMTKVTCHDIVFNFLDSQETGNGTGARRGQIPGIIFTKYPAVEHS</sequence>
<dbReference type="PROSITE" id="PS50097">
    <property type="entry name" value="BTB"/>
    <property type="match status" value="1"/>
</dbReference>
<protein>
    <submittedName>
        <fullName evidence="5">BTB/POZ domain-containing protein 6-like</fullName>
    </submittedName>
</protein>
<evidence type="ECO:0000259" key="3">
    <source>
        <dbReference type="PROSITE" id="PS50097"/>
    </source>
</evidence>
<dbReference type="GO" id="GO:0005829">
    <property type="term" value="C:cytosol"/>
    <property type="evidence" value="ECO:0007669"/>
    <property type="project" value="TreeGrafter"/>
</dbReference>
<dbReference type="AlphaFoldDB" id="A0A8B8DVS5"/>
<dbReference type="Gene3D" id="3.30.710.10">
    <property type="entry name" value="Potassium Channel Kv1.1, Chain A"/>
    <property type="match status" value="1"/>
</dbReference>
<dbReference type="SMART" id="SM00225">
    <property type="entry name" value="BTB"/>
    <property type="match status" value="1"/>
</dbReference>
<dbReference type="KEGG" id="cvn:111130019"/>
<organism evidence="4 5">
    <name type="scientific">Crassostrea virginica</name>
    <name type="common">Eastern oyster</name>
    <dbReference type="NCBI Taxonomy" id="6565"/>
    <lineage>
        <taxon>Eukaryota</taxon>
        <taxon>Metazoa</taxon>
        <taxon>Spiralia</taxon>
        <taxon>Lophotrochozoa</taxon>
        <taxon>Mollusca</taxon>
        <taxon>Bivalvia</taxon>
        <taxon>Autobranchia</taxon>
        <taxon>Pteriomorphia</taxon>
        <taxon>Ostreida</taxon>
        <taxon>Ostreoidea</taxon>
        <taxon>Ostreidae</taxon>
        <taxon>Crassostrea</taxon>
    </lineage>
</organism>
<dbReference type="InterPro" id="IPR038648">
    <property type="entry name" value="PHR_sf"/>
</dbReference>
<dbReference type="GO" id="GO:0022008">
    <property type="term" value="P:neurogenesis"/>
    <property type="evidence" value="ECO:0007669"/>
    <property type="project" value="TreeGrafter"/>
</dbReference>
<dbReference type="Pfam" id="PF07707">
    <property type="entry name" value="BACK"/>
    <property type="match status" value="1"/>
</dbReference>
<dbReference type="InterPro" id="IPR000210">
    <property type="entry name" value="BTB/POZ_dom"/>
</dbReference>
<dbReference type="Proteomes" id="UP000694844">
    <property type="component" value="Chromosome 4"/>
</dbReference>
<accession>A0A8B8DVS5</accession>
<proteinExistence type="predicted"/>
<dbReference type="Gene3D" id="1.25.40.420">
    <property type="match status" value="1"/>
</dbReference>
<dbReference type="PANTHER" id="PTHR45774">
    <property type="entry name" value="BTB/POZ DOMAIN-CONTAINING"/>
    <property type="match status" value="1"/>
</dbReference>
<comment type="subcellular location">
    <subcellularLocation>
        <location evidence="1">Cytoplasm</location>
    </subcellularLocation>
</comment>
<name>A0A8B8DVS5_CRAVI</name>
<dbReference type="Pfam" id="PF00651">
    <property type="entry name" value="BTB"/>
    <property type="match status" value="1"/>
</dbReference>
<dbReference type="OrthoDB" id="6073667at2759"/>
<dbReference type="InterPro" id="IPR012983">
    <property type="entry name" value="PHR"/>
</dbReference>
<reference evidence="5" key="1">
    <citation type="submission" date="2025-08" db="UniProtKB">
        <authorList>
            <consortium name="RefSeq"/>
        </authorList>
    </citation>
    <scope>IDENTIFICATION</scope>
    <source>
        <tissue evidence="5">Whole sample</tissue>
    </source>
</reference>
<dbReference type="RefSeq" id="XP_022332327.1">
    <property type="nucleotide sequence ID" value="XM_022476619.1"/>
</dbReference>
<dbReference type="InterPro" id="IPR011333">
    <property type="entry name" value="SKP1/BTB/POZ_sf"/>
</dbReference>
<dbReference type="Pfam" id="PF08005">
    <property type="entry name" value="PHR"/>
    <property type="match status" value="1"/>
</dbReference>
<evidence type="ECO:0000256" key="2">
    <source>
        <dbReference type="ARBA" id="ARBA00022490"/>
    </source>
</evidence>
<dbReference type="Gene3D" id="2.60.120.820">
    <property type="entry name" value="PHR domain"/>
    <property type="match status" value="1"/>
</dbReference>
<gene>
    <name evidence="5" type="primary">LOC111130019</name>
</gene>
<evidence type="ECO:0000256" key="1">
    <source>
        <dbReference type="ARBA" id="ARBA00004496"/>
    </source>
</evidence>
<dbReference type="PANTHER" id="PTHR45774:SF3">
    <property type="entry name" value="BTB (POZ) DOMAIN-CONTAINING 2B-RELATED"/>
    <property type="match status" value="1"/>
</dbReference>
<dbReference type="GeneID" id="111130019"/>
<dbReference type="SMART" id="SM00875">
    <property type="entry name" value="BACK"/>
    <property type="match status" value="1"/>
</dbReference>
<evidence type="ECO:0000313" key="5">
    <source>
        <dbReference type="RefSeq" id="XP_022332327.1"/>
    </source>
</evidence>
<evidence type="ECO:0000313" key="4">
    <source>
        <dbReference type="Proteomes" id="UP000694844"/>
    </source>
</evidence>